<feature type="chain" id="PRO_5036482708" evidence="2">
    <location>
        <begin position="22"/>
        <end position="122"/>
    </location>
</feature>
<dbReference type="PANTHER" id="PTHR33184">
    <property type="entry name" value="PROTEIN TAPETUM DETERMINANT 1-LIKE-RELATED"/>
    <property type="match status" value="1"/>
</dbReference>
<sequence>MSKFICFVAILCVGLFEASMANRCPTDSVKIEQVPTGRSIESKPEWKVKVSNQCACTLTLLKLTCPKFLPSIEVKPPVISIDEDGHCLVKTLNPLYSGEFLEFSYAWDPIQLQVLDFIEACS</sequence>
<evidence type="ECO:0000256" key="1">
    <source>
        <dbReference type="ARBA" id="ARBA00022729"/>
    </source>
</evidence>
<proteinExistence type="predicted"/>
<reference evidence="3" key="2">
    <citation type="submission" date="2020-08" db="EMBL/GenBank/DDBJ databases">
        <title>Plant Genome Project.</title>
        <authorList>
            <person name="Zhang R.-G."/>
        </authorList>
    </citation>
    <scope>NUCLEOTIDE SEQUENCE</scope>
    <source>
        <strain evidence="3">Huo1</strain>
        <tissue evidence="3">Leaf</tissue>
    </source>
</reference>
<comment type="caution">
    <text evidence="3">The sequence shown here is derived from an EMBL/GenBank/DDBJ whole genome shotgun (WGS) entry which is preliminary data.</text>
</comment>
<evidence type="ECO:0000313" key="3">
    <source>
        <dbReference type="EMBL" id="KAG6390292.1"/>
    </source>
</evidence>
<dbReference type="InterPro" id="IPR040361">
    <property type="entry name" value="TPD1"/>
</dbReference>
<dbReference type="Proteomes" id="UP000298416">
    <property type="component" value="Unassembled WGS sequence"/>
</dbReference>
<feature type="signal peptide" evidence="2">
    <location>
        <begin position="1"/>
        <end position="21"/>
    </location>
</feature>
<keyword evidence="1 2" id="KW-0732">Signal</keyword>
<dbReference type="EMBL" id="PNBA02000019">
    <property type="protein sequence ID" value="KAG6390292.1"/>
    <property type="molecule type" value="Genomic_DNA"/>
</dbReference>
<dbReference type="PANTHER" id="PTHR33184:SF72">
    <property type="entry name" value="BETA-1,3-N-ACETYLGLUCOSAMINYLTRANSFERASE FAMILY PROTEIN"/>
    <property type="match status" value="1"/>
</dbReference>
<dbReference type="GO" id="GO:0001709">
    <property type="term" value="P:cell fate determination"/>
    <property type="evidence" value="ECO:0007669"/>
    <property type="project" value="TreeGrafter"/>
</dbReference>
<accession>A0A8X8W8J4</accession>
<gene>
    <name evidence="3" type="ORF">SASPL_148024</name>
</gene>
<keyword evidence="4" id="KW-1185">Reference proteome</keyword>
<evidence type="ECO:0000256" key="2">
    <source>
        <dbReference type="SAM" id="SignalP"/>
    </source>
</evidence>
<dbReference type="AlphaFoldDB" id="A0A8X8W8J4"/>
<dbReference type="OrthoDB" id="603213at2759"/>
<dbReference type="Pfam" id="PF24068">
    <property type="entry name" value="TPD1_C"/>
    <property type="match status" value="1"/>
</dbReference>
<evidence type="ECO:0000313" key="4">
    <source>
        <dbReference type="Proteomes" id="UP000298416"/>
    </source>
</evidence>
<protein>
    <submittedName>
        <fullName evidence="3">Uncharacterized protein</fullName>
    </submittedName>
</protein>
<reference evidence="3" key="1">
    <citation type="submission" date="2018-01" db="EMBL/GenBank/DDBJ databases">
        <authorList>
            <person name="Mao J.F."/>
        </authorList>
    </citation>
    <scope>NUCLEOTIDE SEQUENCE</scope>
    <source>
        <strain evidence="3">Huo1</strain>
        <tissue evidence="3">Leaf</tissue>
    </source>
</reference>
<name>A0A8X8W8J4_SALSN</name>
<organism evidence="3">
    <name type="scientific">Salvia splendens</name>
    <name type="common">Scarlet sage</name>
    <dbReference type="NCBI Taxonomy" id="180675"/>
    <lineage>
        <taxon>Eukaryota</taxon>
        <taxon>Viridiplantae</taxon>
        <taxon>Streptophyta</taxon>
        <taxon>Embryophyta</taxon>
        <taxon>Tracheophyta</taxon>
        <taxon>Spermatophyta</taxon>
        <taxon>Magnoliopsida</taxon>
        <taxon>eudicotyledons</taxon>
        <taxon>Gunneridae</taxon>
        <taxon>Pentapetalae</taxon>
        <taxon>asterids</taxon>
        <taxon>lamiids</taxon>
        <taxon>Lamiales</taxon>
        <taxon>Lamiaceae</taxon>
        <taxon>Nepetoideae</taxon>
        <taxon>Mentheae</taxon>
        <taxon>Salviinae</taxon>
        <taxon>Salvia</taxon>
        <taxon>Salvia subgen. Calosphace</taxon>
        <taxon>core Calosphace</taxon>
    </lineage>
</organism>